<dbReference type="PANTHER" id="PTHR39209">
    <property type="match status" value="1"/>
</dbReference>
<reference evidence="3" key="1">
    <citation type="journal article" date="2019" name="Int. J. Syst. Evol. Microbiol.">
        <title>The Global Catalogue of Microorganisms (GCM) 10K type strain sequencing project: providing services to taxonomists for standard genome sequencing and annotation.</title>
        <authorList>
            <consortium name="The Broad Institute Genomics Platform"/>
            <consortium name="The Broad Institute Genome Sequencing Center for Infectious Disease"/>
            <person name="Wu L."/>
            <person name="Ma J."/>
        </authorList>
    </citation>
    <scope>NUCLEOTIDE SEQUENCE [LARGE SCALE GENOMIC DNA]</scope>
    <source>
        <strain evidence="3">KCTC 15012</strain>
    </source>
</reference>
<gene>
    <name evidence="2" type="ORF">ACFSNB_15685</name>
</gene>
<protein>
    <submittedName>
        <fullName evidence="2">B3/4 domain-containing protein</fullName>
    </submittedName>
</protein>
<dbReference type="Proteomes" id="UP001597296">
    <property type="component" value="Unassembled WGS sequence"/>
</dbReference>
<dbReference type="RefSeq" id="WP_377318255.1">
    <property type="nucleotide sequence ID" value="NZ_JBHUIY010000040.1"/>
</dbReference>
<evidence type="ECO:0000313" key="3">
    <source>
        <dbReference type="Proteomes" id="UP001597296"/>
    </source>
</evidence>
<name>A0ABW5CD85_9PROT</name>
<dbReference type="SUPFAM" id="SSF56037">
    <property type="entry name" value="PheT/TilS domain"/>
    <property type="match status" value="1"/>
</dbReference>
<evidence type="ECO:0000313" key="2">
    <source>
        <dbReference type="EMBL" id="MFD2235249.1"/>
    </source>
</evidence>
<keyword evidence="3" id="KW-1185">Reference proteome</keyword>
<dbReference type="SMART" id="SM00873">
    <property type="entry name" value="B3_4"/>
    <property type="match status" value="1"/>
</dbReference>
<organism evidence="2 3">
    <name type="scientific">Phaeospirillum tilakii</name>
    <dbReference type="NCBI Taxonomy" id="741673"/>
    <lineage>
        <taxon>Bacteria</taxon>
        <taxon>Pseudomonadati</taxon>
        <taxon>Pseudomonadota</taxon>
        <taxon>Alphaproteobacteria</taxon>
        <taxon>Rhodospirillales</taxon>
        <taxon>Rhodospirillaceae</taxon>
        <taxon>Phaeospirillum</taxon>
    </lineage>
</organism>
<dbReference type="Pfam" id="PF03483">
    <property type="entry name" value="B3_4"/>
    <property type="match status" value="1"/>
</dbReference>
<dbReference type="InterPro" id="IPR020825">
    <property type="entry name" value="Phe-tRNA_synthase-like_B3/B4"/>
</dbReference>
<accession>A0ABW5CD85</accession>
<dbReference type="InterPro" id="IPR005146">
    <property type="entry name" value="B3/B4_tRNA-bd"/>
</dbReference>
<proteinExistence type="predicted"/>
<dbReference type="PANTHER" id="PTHR39209:SF2">
    <property type="entry name" value="CYTOPLASMIC PROTEIN"/>
    <property type="match status" value="1"/>
</dbReference>
<comment type="caution">
    <text evidence="2">The sequence shown here is derived from an EMBL/GenBank/DDBJ whole genome shotgun (WGS) entry which is preliminary data.</text>
</comment>
<dbReference type="EMBL" id="JBHUIY010000040">
    <property type="protein sequence ID" value="MFD2235249.1"/>
    <property type="molecule type" value="Genomic_DNA"/>
</dbReference>
<evidence type="ECO:0000259" key="1">
    <source>
        <dbReference type="SMART" id="SM00873"/>
    </source>
</evidence>
<sequence>MGSASTRFHFDAALRQRGLTGAYSLLIGLDQTRADSAAIAAHVDQVVRQVRAGPSGEAGPSAPVLAGYRALHQAFAVPTRKLVSAPETLLRFVEKRGDIPRILPLVDLYNAVSLETGLALGAHDLGRIEGDVSLRLTTGTERYQPVGSPAPEPVRAGEYGYIDDANEVLCRLEVRQVEKTKVTAATTDLFLIVQGNPATSAAQVIAGHDRLLALLRQHFGGTLIPLHRPD</sequence>
<dbReference type="Gene3D" id="3.50.40.10">
    <property type="entry name" value="Phenylalanyl-trna Synthetase, Chain B, domain 3"/>
    <property type="match status" value="1"/>
</dbReference>
<feature type="domain" description="B3/B4 tRNA-binding" evidence="1">
    <location>
        <begin position="66"/>
        <end position="220"/>
    </location>
</feature>